<proteinExistence type="predicted"/>
<evidence type="ECO:0000313" key="2">
    <source>
        <dbReference type="EMBL" id="RKO95688.1"/>
    </source>
</evidence>
<keyword evidence="1" id="KW-0732">Signal</keyword>
<feature type="chain" id="PRO_5020529468" evidence="1">
    <location>
        <begin position="36"/>
        <end position="210"/>
    </location>
</feature>
<organism evidence="2 3">
    <name type="scientific">Caulochytrium protostelioides</name>
    <dbReference type="NCBI Taxonomy" id="1555241"/>
    <lineage>
        <taxon>Eukaryota</taxon>
        <taxon>Fungi</taxon>
        <taxon>Fungi incertae sedis</taxon>
        <taxon>Chytridiomycota</taxon>
        <taxon>Chytridiomycota incertae sedis</taxon>
        <taxon>Chytridiomycetes</taxon>
        <taxon>Caulochytriales</taxon>
        <taxon>Caulochytriaceae</taxon>
        <taxon>Caulochytrium</taxon>
    </lineage>
</organism>
<feature type="signal peptide" evidence="1">
    <location>
        <begin position="1"/>
        <end position="35"/>
    </location>
</feature>
<dbReference type="Proteomes" id="UP000268535">
    <property type="component" value="Unassembled WGS sequence"/>
</dbReference>
<evidence type="ECO:0000313" key="3">
    <source>
        <dbReference type="Proteomes" id="UP000268535"/>
    </source>
</evidence>
<accession>A0A4P9WUF1</accession>
<name>A0A4P9WUF1_9FUNG</name>
<gene>
    <name evidence="2" type="ORF">CAUPRSCDRAFT_12612</name>
</gene>
<dbReference type="EMBL" id="ML011116">
    <property type="protein sequence ID" value="RKO95688.1"/>
    <property type="molecule type" value="Genomic_DNA"/>
</dbReference>
<evidence type="ECO:0000256" key="1">
    <source>
        <dbReference type="SAM" id="SignalP"/>
    </source>
</evidence>
<dbReference type="AlphaFoldDB" id="A0A4P9WUF1"/>
<sequence length="210" mass="22569">MVSRTSQRASASRRCMVAALVGVIVSAMLLSPAQAELVTAYKKNPSDMATTELTPCGQRWKGLDPNKVMLISHMQDDPKKCLTCFSVESPKGGEKKFLLGVGTKKDRAGIDIPESVADAFALGEKGYLNVLAVDFSHCSGICHDSKEACTLGVKVDKRPDKLGSEKDDFYMQNPKAAADQQLGLYGKDGRITENLEKGGPGLDMLRSQAG</sequence>
<protein>
    <submittedName>
        <fullName evidence="2">Uncharacterized protein</fullName>
    </submittedName>
</protein>
<reference evidence="3" key="1">
    <citation type="journal article" date="2018" name="Nat. Microbiol.">
        <title>Leveraging single-cell genomics to expand the fungal tree of life.</title>
        <authorList>
            <person name="Ahrendt S.R."/>
            <person name="Quandt C.A."/>
            <person name="Ciobanu D."/>
            <person name="Clum A."/>
            <person name="Salamov A."/>
            <person name="Andreopoulos B."/>
            <person name="Cheng J.F."/>
            <person name="Woyke T."/>
            <person name="Pelin A."/>
            <person name="Henrissat B."/>
            <person name="Reynolds N.K."/>
            <person name="Benny G.L."/>
            <person name="Smith M.E."/>
            <person name="James T.Y."/>
            <person name="Grigoriev I.V."/>
        </authorList>
    </citation>
    <scope>NUCLEOTIDE SEQUENCE [LARGE SCALE GENOMIC DNA]</scope>
    <source>
        <strain evidence="3">ATCC 52028</strain>
    </source>
</reference>